<keyword evidence="2" id="KW-1185">Reference proteome</keyword>
<proteinExistence type="predicted"/>
<dbReference type="AlphaFoldDB" id="A0A4Z1G0T0"/>
<organism evidence="1 2">
    <name type="scientific">Botrytis paeoniae</name>
    <dbReference type="NCBI Taxonomy" id="278948"/>
    <lineage>
        <taxon>Eukaryota</taxon>
        <taxon>Fungi</taxon>
        <taxon>Dikarya</taxon>
        <taxon>Ascomycota</taxon>
        <taxon>Pezizomycotina</taxon>
        <taxon>Leotiomycetes</taxon>
        <taxon>Helotiales</taxon>
        <taxon>Sclerotiniaceae</taxon>
        <taxon>Botrytis</taxon>
    </lineage>
</organism>
<evidence type="ECO:0000313" key="2">
    <source>
        <dbReference type="Proteomes" id="UP000297910"/>
    </source>
</evidence>
<name>A0A4Z1G0T0_9HELO</name>
<dbReference type="EMBL" id="PQXI01000014">
    <property type="protein sequence ID" value="TGO29548.1"/>
    <property type="molecule type" value="Genomic_DNA"/>
</dbReference>
<dbReference type="Proteomes" id="UP000297910">
    <property type="component" value="Unassembled WGS sequence"/>
</dbReference>
<comment type="caution">
    <text evidence="1">The sequence shown here is derived from an EMBL/GenBank/DDBJ whole genome shotgun (WGS) entry which is preliminary data.</text>
</comment>
<reference evidence="1 2" key="1">
    <citation type="submission" date="2017-12" db="EMBL/GenBank/DDBJ databases">
        <title>Comparative genomics of Botrytis spp.</title>
        <authorList>
            <person name="Valero-Jimenez C.A."/>
            <person name="Tapia P."/>
            <person name="Veloso J."/>
            <person name="Silva-Moreno E."/>
            <person name="Staats M."/>
            <person name="Valdes J.H."/>
            <person name="Van Kan J.A.L."/>
        </authorList>
    </citation>
    <scope>NUCLEOTIDE SEQUENCE [LARGE SCALE GENOMIC DNA]</scope>
    <source>
        <strain evidence="1 2">Bp0003</strain>
    </source>
</reference>
<sequence length="84" mass="9366">MESPENPNQVNGGELILNSTRSTDIQNFCIESIVERQNGVANSGCCADDTIETKTRQFAINDLQHDILMNIFDELTLYIITSVC</sequence>
<gene>
    <name evidence="1" type="ORF">BPAE_0014g00750</name>
</gene>
<protein>
    <submittedName>
        <fullName evidence="1">Uncharacterized protein</fullName>
    </submittedName>
</protein>
<evidence type="ECO:0000313" key="1">
    <source>
        <dbReference type="EMBL" id="TGO29548.1"/>
    </source>
</evidence>
<accession>A0A4Z1G0T0</accession>